<dbReference type="PANTHER" id="PTHR48051">
    <property type="match status" value="1"/>
</dbReference>
<dbReference type="AlphaFoldDB" id="A0AAN7P9A6"/>
<evidence type="ECO:0000313" key="5">
    <source>
        <dbReference type="EMBL" id="KAK4877386.1"/>
    </source>
</evidence>
<dbReference type="InterPro" id="IPR003591">
    <property type="entry name" value="Leu-rich_rpt_typical-subtyp"/>
</dbReference>
<keyword evidence="2" id="KW-0677">Repeat</keyword>
<dbReference type="InterPro" id="IPR001611">
    <property type="entry name" value="Leu-rich_rpt"/>
</dbReference>
<keyword evidence="4" id="KW-1133">Transmembrane helix</keyword>
<dbReference type="Gene3D" id="3.80.10.10">
    <property type="entry name" value="Ribonuclease Inhibitor"/>
    <property type="match status" value="1"/>
</dbReference>
<dbReference type="GO" id="GO:0005737">
    <property type="term" value="C:cytoplasm"/>
    <property type="evidence" value="ECO:0007669"/>
    <property type="project" value="TreeGrafter"/>
</dbReference>
<evidence type="ECO:0000313" key="6">
    <source>
        <dbReference type="Proteomes" id="UP001353858"/>
    </source>
</evidence>
<dbReference type="PANTHER" id="PTHR48051:SF1">
    <property type="entry name" value="RAS SUPPRESSOR PROTEIN 1"/>
    <property type="match status" value="1"/>
</dbReference>
<sequence>MAPSATKINLKDKVEDGEIDLSMLDLHDVPVKEIAAIRKAHSLDLSNNHISTLPRNFSILVNLTKLDLSKNEITELPENFGELHKLKHLDLYRNQLQQLPLSFSKLKALRWLDLKDNKLMPIILEISGPCLEPKQCQDCAKNIVAFYTKLDNAVQRERSLREEQHQKELQESLEKAKQEKKKKVKKEKIVTAKEISDKNVQSKVSSTNTTTINAKKSATKIKQKPQSSVYSYFKFITVAFLLLIFTLFILTSAKIECLKIVETKVVETWTLGLGQLPNQLQYVGLVFGENMKLLHDLTGKGVVIATNYLSNYNSLNIIVTEVAQVFKNASTTASKIYLKVFGK</sequence>
<name>A0AAN7P9A6_9COLE</name>
<comment type="caution">
    <text evidence="5">The sequence shown here is derived from an EMBL/GenBank/DDBJ whole genome shotgun (WGS) entry which is preliminary data.</text>
</comment>
<reference evidence="6" key="1">
    <citation type="submission" date="2023-01" db="EMBL/GenBank/DDBJ databases">
        <title>Key to firefly adult light organ development and bioluminescence: homeobox transcription factors regulate luciferase expression and transportation to peroxisome.</title>
        <authorList>
            <person name="Fu X."/>
        </authorList>
    </citation>
    <scope>NUCLEOTIDE SEQUENCE [LARGE SCALE GENOMIC DNA]</scope>
</reference>
<keyword evidence="4" id="KW-0812">Transmembrane</keyword>
<feature type="region of interest" description="Disordered" evidence="3">
    <location>
        <begin position="158"/>
        <end position="177"/>
    </location>
</feature>
<dbReference type="Pfam" id="PF13855">
    <property type="entry name" value="LRR_8"/>
    <property type="match status" value="1"/>
</dbReference>
<evidence type="ECO:0000256" key="1">
    <source>
        <dbReference type="ARBA" id="ARBA00022614"/>
    </source>
</evidence>
<organism evidence="5 6">
    <name type="scientific">Aquatica leii</name>
    <dbReference type="NCBI Taxonomy" id="1421715"/>
    <lineage>
        <taxon>Eukaryota</taxon>
        <taxon>Metazoa</taxon>
        <taxon>Ecdysozoa</taxon>
        <taxon>Arthropoda</taxon>
        <taxon>Hexapoda</taxon>
        <taxon>Insecta</taxon>
        <taxon>Pterygota</taxon>
        <taxon>Neoptera</taxon>
        <taxon>Endopterygota</taxon>
        <taxon>Coleoptera</taxon>
        <taxon>Polyphaga</taxon>
        <taxon>Elateriformia</taxon>
        <taxon>Elateroidea</taxon>
        <taxon>Lampyridae</taxon>
        <taxon>Luciolinae</taxon>
        <taxon>Aquatica</taxon>
    </lineage>
</organism>
<accession>A0AAN7P9A6</accession>
<proteinExistence type="predicted"/>
<dbReference type="InterPro" id="IPR032675">
    <property type="entry name" value="LRR_dom_sf"/>
</dbReference>
<dbReference type="InterPro" id="IPR050216">
    <property type="entry name" value="LRR_domain-containing"/>
</dbReference>
<dbReference type="PROSITE" id="PS51450">
    <property type="entry name" value="LRR"/>
    <property type="match status" value="2"/>
</dbReference>
<dbReference type="EMBL" id="JARPUR010000004">
    <property type="protein sequence ID" value="KAK4877386.1"/>
    <property type="molecule type" value="Genomic_DNA"/>
</dbReference>
<evidence type="ECO:0000256" key="2">
    <source>
        <dbReference type="ARBA" id="ARBA00022737"/>
    </source>
</evidence>
<dbReference type="Pfam" id="PF00560">
    <property type="entry name" value="LRR_1"/>
    <property type="match status" value="1"/>
</dbReference>
<evidence type="ECO:0000256" key="3">
    <source>
        <dbReference type="SAM" id="MobiDB-lite"/>
    </source>
</evidence>
<dbReference type="SMART" id="SM00369">
    <property type="entry name" value="LRR_TYP"/>
    <property type="match status" value="4"/>
</dbReference>
<keyword evidence="4" id="KW-0472">Membrane</keyword>
<feature type="transmembrane region" description="Helical" evidence="4">
    <location>
        <begin position="229"/>
        <end position="250"/>
    </location>
</feature>
<dbReference type="Proteomes" id="UP001353858">
    <property type="component" value="Unassembled WGS sequence"/>
</dbReference>
<protein>
    <recommendedName>
        <fullName evidence="7">Leucine-rich repeat-containing protein 59</fullName>
    </recommendedName>
</protein>
<dbReference type="SUPFAM" id="SSF52058">
    <property type="entry name" value="L domain-like"/>
    <property type="match status" value="1"/>
</dbReference>
<evidence type="ECO:0000256" key="4">
    <source>
        <dbReference type="SAM" id="Phobius"/>
    </source>
</evidence>
<keyword evidence="1" id="KW-0433">Leucine-rich repeat</keyword>
<evidence type="ECO:0008006" key="7">
    <source>
        <dbReference type="Google" id="ProtNLM"/>
    </source>
</evidence>
<keyword evidence="6" id="KW-1185">Reference proteome</keyword>
<gene>
    <name evidence="5" type="ORF">RN001_009892</name>
</gene>